<proteinExistence type="predicted"/>
<dbReference type="Pfam" id="PF00583">
    <property type="entry name" value="Acetyltransf_1"/>
    <property type="match status" value="1"/>
</dbReference>
<dbReference type="RefSeq" id="WP_167833019.1">
    <property type="nucleotide sequence ID" value="NZ_JAAVUM010000009.1"/>
</dbReference>
<comment type="caution">
    <text evidence="2">The sequence shown here is derived from an EMBL/GenBank/DDBJ whole genome shotgun (WGS) entry which is preliminary data.</text>
</comment>
<dbReference type="Proteomes" id="UP000587942">
    <property type="component" value="Unassembled WGS sequence"/>
</dbReference>
<dbReference type="InterPro" id="IPR000182">
    <property type="entry name" value="GNAT_dom"/>
</dbReference>
<accession>A0A846TLV1</accession>
<gene>
    <name evidence="2" type="ORF">GWK17_14225</name>
</gene>
<keyword evidence="2" id="KW-0808">Transferase</keyword>
<dbReference type="GO" id="GO:0016747">
    <property type="term" value="F:acyltransferase activity, transferring groups other than amino-acyl groups"/>
    <property type="evidence" value="ECO:0007669"/>
    <property type="project" value="InterPro"/>
</dbReference>
<evidence type="ECO:0000313" key="2">
    <source>
        <dbReference type="EMBL" id="NKE06612.1"/>
    </source>
</evidence>
<name>A0A846TLV1_9BACI</name>
<reference evidence="2 3" key="1">
    <citation type="submission" date="2020-03" db="EMBL/GenBank/DDBJ databases">
        <authorList>
            <person name="Sun Q."/>
        </authorList>
    </citation>
    <scope>NUCLEOTIDE SEQUENCE [LARGE SCALE GENOMIC DNA]</scope>
    <source>
        <strain evidence="2 3">KACC 21451</strain>
    </source>
</reference>
<evidence type="ECO:0000313" key="3">
    <source>
        <dbReference type="Proteomes" id="UP000587942"/>
    </source>
</evidence>
<protein>
    <submittedName>
        <fullName evidence="2">GNAT family N-acetyltransferase</fullName>
    </submittedName>
</protein>
<dbReference type="Gene3D" id="3.40.630.30">
    <property type="match status" value="1"/>
</dbReference>
<organism evidence="2 3">
    <name type="scientific">Mesobacillus selenatarsenatis</name>
    <dbReference type="NCBI Taxonomy" id="388741"/>
    <lineage>
        <taxon>Bacteria</taxon>
        <taxon>Bacillati</taxon>
        <taxon>Bacillota</taxon>
        <taxon>Bacilli</taxon>
        <taxon>Bacillales</taxon>
        <taxon>Bacillaceae</taxon>
        <taxon>Mesobacillus</taxon>
    </lineage>
</organism>
<evidence type="ECO:0000259" key="1">
    <source>
        <dbReference type="PROSITE" id="PS51186"/>
    </source>
</evidence>
<feature type="domain" description="N-acetyltransferase" evidence="1">
    <location>
        <begin position="1"/>
        <end position="150"/>
    </location>
</feature>
<sequence>MEIRIAREDDIKDIVFILDAASLALLNKGVNQWDYPWDENHLMEQVGCLHVASVDEKIIGTFGIKDLKEWHVPGPGKYLFQIAIHPDFQGIGYGATFLSWACKQARTFREDLYLDCWAGNEKLKNFYSGNGFEYVGDFPEEDYYISIFKSSRDG</sequence>
<dbReference type="SUPFAM" id="SSF55729">
    <property type="entry name" value="Acyl-CoA N-acyltransferases (Nat)"/>
    <property type="match status" value="1"/>
</dbReference>
<dbReference type="PROSITE" id="PS51186">
    <property type="entry name" value="GNAT"/>
    <property type="match status" value="1"/>
</dbReference>
<dbReference type="InterPro" id="IPR016181">
    <property type="entry name" value="Acyl_CoA_acyltransferase"/>
</dbReference>
<dbReference type="AlphaFoldDB" id="A0A846TLV1"/>
<dbReference type="EMBL" id="JAAVUM010000009">
    <property type="protein sequence ID" value="NKE06612.1"/>
    <property type="molecule type" value="Genomic_DNA"/>
</dbReference>
<dbReference type="CDD" id="cd04301">
    <property type="entry name" value="NAT_SF"/>
    <property type="match status" value="1"/>
</dbReference>